<comment type="caution">
    <text evidence="6">The sequence shown here is derived from an EMBL/GenBank/DDBJ whole genome shotgun (WGS) entry which is preliminary data.</text>
</comment>
<proteinExistence type="inferred from homology"/>
<dbReference type="AlphaFoldDB" id="A0A1E5BJ65"/>
<dbReference type="FunFam" id="1.10.10.10:FF:000001">
    <property type="entry name" value="LysR family transcriptional regulator"/>
    <property type="match status" value="1"/>
</dbReference>
<dbReference type="PRINTS" id="PR00039">
    <property type="entry name" value="HTHLYSR"/>
</dbReference>
<feature type="domain" description="HTH lysR-type" evidence="5">
    <location>
        <begin position="6"/>
        <end position="63"/>
    </location>
</feature>
<name>A0A1E5BJ65_9VIBR</name>
<dbReference type="InterPro" id="IPR000847">
    <property type="entry name" value="LysR_HTH_N"/>
</dbReference>
<dbReference type="Proteomes" id="UP000094741">
    <property type="component" value="Unassembled WGS sequence"/>
</dbReference>
<dbReference type="SUPFAM" id="SSF46785">
    <property type="entry name" value="Winged helix' DNA-binding domain"/>
    <property type="match status" value="1"/>
</dbReference>
<protein>
    <submittedName>
        <fullName evidence="6">Transcriptional regulator</fullName>
    </submittedName>
</protein>
<sequence>MANQQLLLRNLHTFNIAAKTLSFTLAAVELHLTQGAVSHRIKVLEGELGFQLFIRGTRKLELTEEGKRFHTTLSKSLHSIFSEINDINTTDMIGEISIATSNAFANGWLIPRLGDFKAKYPKFNLNIFAHEQQQEFHSTHADVAIYFAADDSPNVHKQRLFGEMYIPVCTPEYAKQHHIYEDGLESLKRINFIHASDSNAWQRWINENHLDIDVFERFYSVSQRIMTIEAARSHLGVAMGRYHFVKDRIDSGEFVTPYPSMNTHLGYDLLCPLGSENRPKIRTFINWIEGYLN</sequence>
<dbReference type="Pfam" id="PF00126">
    <property type="entry name" value="HTH_1"/>
    <property type="match status" value="1"/>
</dbReference>
<dbReference type="OrthoDB" id="5526340at2"/>
<reference evidence="6 7" key="1">
    <citation type="journal article" date="2012" name="Science">
        <title>Ecological populations of bacteria act as socially cohesive units of antibiotic production and resistance.</title>
        <authorList>
            <person name="Cordero O.X."/>
            <person name="Wildschutte H."/>
            <person name="Kirkup B."/>
            <person name="Proehl S."/>
            <person name="Ngo L."/>
            <person name="Hussain F."/>
            <person name="Le Roux F."/>
            <person name="Mincer T."/>
            <person name="Polz M.F."/>
        </authorList>
    </citation>
    <scope>NUCLEOTIDE SEQUENCE [LARGE SCALE GENOMIC DNA]</scope>
    <source>
        <strain evidence="6 7">ZF-129</strain>
    </source>
</reference>
<dbReference type="PANTHER" id="PTHR30537:SF32">
    <property type="entry name" value="HTH-TYPE TRANSCRIPTIONAL REGULATOR DSDC"/>
    <property type="match status" value="1"/>
</dbReference>
<gene>
    <name evidence="6" type="ORF">A1QO_04650</name>
</gene>
<comment type="similarity">
    <text evidence="1">Belongs to the LysR transcriptional regulatory family.</text>
</comment>
<dbReference type="Gene3D" id="3.40.190.10">
    <property type="entry name" value="Periplasmic binding protein-like II"/>
    <property type="match status" value="2"/>
</dbReference>
<evidence type="ECO:0000256" key="3">
    <source>
        <dbReference type="ARBA" id="ARBA00023125"/>
    </source>
</evidence>
<evidence type="ECO:0000313" key="7">
    <source>
        <dbReference type="Proteomes" id="UP000094741"/>
    </source>
</evidence>
<dbReference type="InterPro" id="IPR058163">
    <property type="entry name" value="LysR-type_TF_proteobact-type"/>
</dbReference>
<dbReference type="GO" id="GO:0003700">
    <property type="term" value="F:DNA-binding transcription factor activity"/>
    <property type="evidence" value="ECO:0007669"/>
    <property type="project" value="InterPro"/>
</dbReference>
<accession>A0A1E5BJ65</accession>
<keyword evidence="3" id="KW-0238">DNA-binding</keyword>
<keyword evidence="4" id="KW-0804">Transcription</keyword>
<dbReference type="PANTHER" id="PTHR30537">
    <property type="entry name" value="HTH-TYPE TRANSCRIPTIONAL REGULATOR"/>
    <property type="match status" value="1"/>
</dbReference>
<dbReference type="SUPFAM" id="SSF53850">
    <property type="entry name" value="Periplasmic binding protein-like II"/>
    <property type="match status" value="1"/>
</dbReference>
<dbReference type="InterPro" id="IPR036390">
    <property type="entry name" value="WH_DNA-bd_sf"/>
</dbReference>
<evidence type="ECO:0000313" key="6">
    <source>
        <dbReference type="EMBL" id="OEE36960.1"/>
    </source>
</evidence>
<dbReference type="Gene3D" id="1.10.10.10">
    <property type="entry name" value="Winged helix-like DNA-binding domain superfamily/Winged helix DNA-binding domain"/>
    <property type="match status" value="1"/>
</dbReference>
<organism evidence="6 7">
    <name type="scientific">Vibrio genomosp. F10 str. ZF-129</name>
    <dbReference type="NCBI Taxonomy" id="1187848"/>
    <lineage>
        <taxon>Bacteria</taxon>
        <taxon>Pseudomonadati</taxon>
        <taxon>Pseudomonadota</taxon>
        <taxon>Gammaproteobacteria</taxon>
        <taxon>Vibrionales</taxon>
        <taxon>Vibrionaceae</taxon>
        <taxon>Vibrio</taxon>
    </lineage>
</organism>
<dbReference type="eggNOG" id="COG0583">
    <property type="taxonomic scope" value="Bacteria"/>
</dbReference>
<dbReference type="STRING" id="1187848.A1QO_04650"/>
<evidence type="ECO:0000259" key="5">
    <source>
        <dbReference type="PROSITE" id="PS50931"/>
    </source>
</evidence>
<dbReference type="InterPro" id="IPR005119">
    <property type="entry name" value="LysR_subst-bd"/>
</dbReference>
<dbReference type="RefSeq" id="WP_017034020.1">
    <property type="nucleotide sequence ID" value="NZ_AJYQ02000030.1"/>
</dbReference>
<dbReference type="PROSITE" id="PS50931">
    <property type="entry name" value="HTH_LYSR"/>
    <property type="match status" value="1"/>
</dbReference>
<keyword evidence="2" id="KW-0805">Transcription regulation</keyword>
<dbReference type="InterPro" id="IPR036388">
    <property type="entry name" value="WH-like_DNA-bd_sf"/>
</dbReference>
<dbReference type="EMBL" id="AJYQ02000030">
    <property type="protein sequence ID" value="OEE36960.1"/>
    <property type="molecule type" value="Genomic_DNA"/>
</dbReference>
<dbReference type="GO" id="GO:0043565">
    <property type="term" value="F:sequence-specific DNA binding"/>
    <property type="evidence" value="ECO:0007669"/>
    <property type="project" value="TreeGrafter"/>
</dbReference>
<dbReference type="GO" id="GO:0006351">
    <property type="term" value="P:DNA-templated transcription"/>
    <property type="evidence" value="ECO:0007669"/>
    <property type="project" value="TreeGrafter"/>
</dbReference>
<evidence type="ECO:0000256" key="4">
    <source>
        <dbReference type="ARBA" id="ARBA00023163"/>
    </source>
</evidence>
<evidence type="ECO:0000256" key="1">
    <source>
        <dbReference type="ARBA" id="ARBA00009437"/>
    </source>
</evidence>
<dbReference type="CDD" id="cd08432">
    <property type="entry name" value="PBP2_GcdR_TrpI_HvrB_AmpR_like"/>
    <property type="match status" value="1"/>
</dbReference>
<dbReference type="Pfam" id="PF03466">
    <property type="entry name" value="LysR_substrate"/>
    <property type="match status" value="1"/>
</dbReference>
<evidence type="ECO:0000256" key="2">
    <source>
        <dbReference type="ARBA" id="ARBA00023015"/>
    </source>
</evidence>